<dbReference type="AlphaFoldDB" id="A0ABD0Q2F2"/>
<dbReference type="Proteomes" id="UP001529510">
    <property type="component" value="Unassembled WGS sequence"/>
</dbReference>
<comment type="caution">
    <text evidence="1">The sequence shown here is derived from an EMBL/GenBank/DDBJ whole genome shotgun (WGS) entry which is preliminary data.</text>
</comment>
<proteinExistence type="predicted"/>
<name>A0ABD0Q2F2_CIRMR</name>
<feature type="non-terminal residue" evidence="1">
    <location>
        <position position="67"/>
    </location>
</feature>
<evidence type="ECO:0000313" key="2">
    <source>
        <dbReference type="Proteomes" id="UP001529510"/>
    </source>
</evidence>
<evidence type="ECO:0000313" key="1">
    <source>
        <dbReference type="EMBL" id="KAL0180339.1"/>
    </source>
</evidence>
<keyword evidence="2" id="KW-1185">Reference proteome</keyword>
<protein>
    <submittedName>
        <fullName evidence="1">Uncharacterized protein</fullName>
    </submittedName>
</protein>
<reference evidence="1 2" key="1">
    <citation type="submission" date="2024-05" db="EMBL/GenBank/DDBJ databases">
        <title>Genome sequencing and assembly of Indian major carp, Cirrhinus mrigala (Hamilton, 1822).</title>
        <authorList>
            <person name="Mohindra V."/>
            <person name="Chowdhury L.M."/>
            <person name="Lal K."/>
            <person name="Jena J.K."/>
        </authorList>
    </citation>
    <scope>NUCLEOTIDE SEQUENCE [LARGE SCALE GENOMIC DNA]</scope>
    <source>
        <strain evidence="1">CM1030</strain>
        <tissue evidence="1">Blood</tissue>
    </source>
</reference>
<organism evidence="1 2">
    <name type="scientific">Cirrhinus mrigala</name>
    <name type="common">Mrigala</name>
    <dbReference type="NCBI Taxonomy" id="683832"/>
    <lineage>
        <taxon>Eukaryota</taxon>
        <taxon>Metazoa</taxon>
        <taxon>Chordata</taxon>
        <taxon>Craniata</taxon>
        <taxon>Vertebrata</taxon>
        <taxon>Euteleostomi</taxon>
        <taxon>Actinopterygii</taxon>
        <taxon>Neopterygii</taxon>
        <taxon>Teleostei</taxon>
        <taxon>Ostariophysi</taxon>
        <taxon>Cypriniformes</taxon>
        <taxon>Cyprinidae</taxon>
        <taxon>Labeoninae</taxon>
        <taxon>Labeonini</taxon>
        <taxon>Cirrhinus</taxon>
    </lineage>
</organism>
<gene>
    <name evidence="1" type="ORF">M9458_025781</name>
</gene>
<sequence>MCIFHYNALINNHIESTVSTESKKRTIAPFILDADLMLVISNHLSYRKTAFLHRTINSDLHFDTVPS</sequence>
<dbReference type="EMBL" id="JAMKFB020000012">
    <property type="protein sequence ID" value="KAL0180339.1"/>
    <property type="molecule type" value="Genomic_DNA"/>
</dbReference>
<accession>A0ABD0Q2F2</accession>